<comment type="caution">
    <text evidence="1">The sequence shown here is derived from an EMBL/GenBank/DDBJ whole genome shotgun (WGS) entry which is preliminary data.</text>
</comment>
<sequence>MLRAGKMLMLAGVYDGQRLTLNIDVLMVDANYPPTTSFAVAGLGEFGGFDATAWDVILVNPIATFVAVTAVAVGNVARKP</sequence>
<keyword evidence="2" id="KW-1185">Reference proteome</keyword>
<reference evidence="1 2" key="1">
    <citation type="journal article" date="2021" name="Elife">
        <title>Chloroplast acquisition without the gene transfer in kleptoplastic sea slugs, Plakobranchus ocellatus.</title>
        <authorList>
            <person name="Maeda T."/>
            <person name="Takahashi S."/>
            <person name="Yoshida T."/>
            <person name="Shimamura S."/>
            <person name="Takaki Y."/>
            <person name="Nagai Y."/>
            <person name="Toyoda A."/>
            <person name="Suzuki Y."/>
            <person name="Arimoto A."/>
            <person name="Ishii H."/>
            <person name="Satoh N."/>
            <person name="Nishiyama T."/>
            <person name="Hasebe M."/>
            <person name="Maruyama T."/>
            <person name="Minagawa J."/>
            <person name="Obokata J."/>
            <person name="Shigenobu S."/>
        </authorList>
    </citation>
    <scope>NUCLEOTIDE SEQUENCE [LARGE SCALE GENOMIC DNA]</scope>
</reference>
<gene>
    <name evidence="1" type="ORF">PoB_000676900</name>
</gene>
<evidence type="ECO:0000313" key="2">
    <source>
        <dbReference type="Proteomes" id="UP000735302"/>
    </source>
</evidence>
<dbReference type="AlphaFoldDB" id="A0AAV3YB69"/>
<dbReference type="Proteomes" id="UP000735302">
    <property type="component" value="Unassembled WGS sequence"/>
</dbReference>
<accession>A0AAV3YB69</accession>
<evidence type="ECO:0000313" key="1">
    <source>
        <dbReference type="EMBL" id="GFN80263.1"/>
    </source>
</evidence>
<organism evidence="1 2">
    <name type="scientific">Plakobranchus ocellatus</name>
    <dbReference type="NCBI Taxonomy" id="259542"/>
    <lineage>
        <taxon>Eukaryota</taxon>
        <taxon>Metazoa</taxon>
        <taxon>Spiralia</taxon>
        <taxon>Lophotrochozoa</taxon>
        <taxon>Mollusca</taxon>
        <taxon>Gastropoda</taxon>
        <taxon>Heterobranchia</taxon>
        <taxon>Euthyneura</taxon>
        <taxon>Panpulmonata</taxon>
        <taxon>Sacoglossa</taxon>
        <taxon>Placobranchoidea</taxon>
        <taxon>Plakobranchidae</taxon>
        <taxon>Plakobranchus</taxon>
    </lineage>
</organism>
<protein>
    <submittedName>
        <fullName evidence="1">Uncharacterized protein</fullName>
    </submittedName>
</protein>
<proteinExistence type="predicted"/>
<dbReference type="EMBL" id="BLXT01000814">
    <property type="protein sequence ID" value="GFN80263.1"/>
    <property type="molecule type" value="Genomic_DNA"/>
</dbReference>
<name>A0AAV3YB69_9GAST</name>